<dbReference type="Pfam" id="PF02906">
    <property type="entry name" value="Fe_hyd_lg_C"/>
    <property type="match status" value="1"/>
</dbReference>
<dbReference type="KEGG" id="dau:Daud_1548"/>
<keyword evidence="19" id="KW-1185">Reference proteome</keyword>
<feature type="domain" description="4Fe-4S ferredoxin-type" evidence="16">
    <location>
        <begin position="162"/>
        <end position="192"/>
    </location>
</feature>
<dbReference type="InterPro" id="IPR004108">
    <property type="entry name" value="Fe_hydrogenase_lsu_C"/>
</dbReference>
<dbReference type="Pfam" id="PF02256">
    <property type="entry name" value="Fe_hyd_SSU"/>
    <property type="match status" value="1"/>
</dbReference>
<reference evidence="19" key="1">
    <citation type="submission" date="2007-10" db="EMBL/GenBank/DDBJ databases">
        <title>Complete sequence of chromosome of Desulforudis audaxviator MP104C.</title>
        <authorList>
            <person name="Copeland A."/>
            <person name="Lucas S."/>
            <person name="Lapidus A."/>
            <person name="Barry K."/>
            <person name="Glavina del Rio T."/>
            <person name="Dalin E."/>
            <person name="Tice H."/>
            <person name="Bruce D."/>
            <person name="Pitluck S."/>
            <person name="Lowry S.R."/>
            <person name="Larimer F."/>
            <person name="Land M.L."/>
            <person name="Hauser L."/>
            <person name="Kyrpides N."/>
            <person name="Ivanova N.N."/>
            <person name="Richardson P."/>
        </authorList>
    </citation>
    <scope>NUCLEOTIDE SEQUENCE [LARGE SCALE GENOMIC DNA]</scope>
    <source>
        <strain evidence="19">MP104C</strain>
    </source>
</reference>
<dbReference type="InterPro" id="IPR054351">
    <property type="entry name" value="NADH_UbQ_OxRdtase_ferredoxin"/>
</dbReference>
<dbReference type="Gene3D" id="3.40.950.10">
    <property type="entry name" value="Fe-only Hydrogenase (Larger Subunit), Chain L, domain 3"/>
    <property type="match status" value="1"/>
</dbReference>
<dbReference type="EMBL" id="CP000860">
    <property type="protein sequence ID" value="ACA60050.1"/>
    <property type="molecule type" value="Genomic_DNA"/>
</dbReference>
<feature type="domain" description="4Fe-4S ferredoxin-type" evidence="16">
    <location>
        <begin position="202"/>
        <end position="234"/>
    </location>
</feature>
<feature type="region of interest" description="Disordered" evidence="14">
    <location>
        <begin position="595"/>
        <end position="615"/>
    </location>
</feature>
<evidence type="ECO:0000256" key="11">
    <source>
        <dbReference type="ARBA" id="ARBA00023027"/>
    </source>
</evidence>
<evidence type="ECO:0000256" key="6">
    <source>
        <dbReference type="ARBA" id="ARBA00022723"/>
    </source>
</evidence>
<dbReference type="RefSeq" id="WP_012302631.1">
    <property type="nucleotide sequence ID" value="NC_010424.1"/>
</dbReference>
<dbReference type="HOGENOM" id="CLU_018240_2_1_9"/>
<dbReference type="PROSITE" id="PS51839">
    <property type="entry name" value="4FE4S_HC3"/>
    <property type="match status" value="1"/>
</dbReference>
<dbReference type="CDD" id="cd00207">
    <property type="entry name" value="fer2"/>
    <property type="match status" value="1"/>
</dbReference>
<keyword evidence="7" id="KW-0677">Repeat</keyword>
<dbReference type="InterPro" id="IPR036010">
    <property type="entry name" value="2Fe-2S_ferredoxin-like_sf"/>
</dbReference>
<evidence type="ECO:0000256" key="1">
    <source>
        <dbReference type="ARBA" id="ARBA00001966"/>
    </source>
</evidence>
<evidence type="ECO:0000259" key="17">
    <source>
        <dbReference type="PROSITE" id="PS51839"/>
    </source>
</evidence>
<dbReference type="Gene3D" id="4.10.260.20">
    <property type="entry name" value="Iron hydrogenase, small subunit"/>
    <property type="match status" value="1"/>
</dbReference>
<dbReference type="InterPro" id="IPR000283">
    <property type="entry name" value="NADH_UbQ_OxRdtase_75kDa_su_CS"/>
</dbReference>
<dbReference type="InterPro" id="IPR009016">
    <property type="entry name" value="Fe_hydrogenase"/>
</dbReference>
<dbReference type="SUPFAM" id="SSF54292">
    <property type="entry name" value="2Fe-2S ferredoxin-like"/>
    <property type="match status" value="1"/>
</dbReference>
<evidence type="ECO:0000259" key="16">
    <source>
        <dbReference type="PROSITE" id="PS51379"/>
    </source>
</evidence>
<proteinExistence type="inferred from homology"/>
<dbReference type="GO" id="GO:0051539">
    <property type="term" value="F:4 iron, 4 sulfur cluster binding"/>
    <property type="evidence" value="ECO:0007669"/>
    <property type="project" value="UniProtKB-KW"/>
</dbReference>
<evidence type="ECO:0000256" key="10">
    <source>
        <dbReference type="ARBA" id="ARBA00023014"/>
    </source>
</evidence>
<evidence type="ECO:0000256" key="3">
    <source>
        <dbReference type="ARBA" id="ARBA00005404"/>
    </source>
</evidence>
<evidence type="ECO:0000259" key="15">
    <source>
        <dbReference type="PROSITE" id="PS51085"/>
    </source>
</evidence>
<dbReference type="InterPro" id="IPR017896">
    <property type="entry name" value="4Fe4S_Fe-S-bd"/>
</dbReference>
<keyword evidence="8" id="KW-1278">Translocase</keyword>
<feature type="compositionally biased region" description="Basic and acidic residues" evidence="14">
    <location>
        <begin position="606"/>
        <end position="615"/>
    </location>
</feature>
<evidence type="ECO:0000256" key="2">
    <source>
        <dbReference type="ARBA" id="ARBA00004370"/>
    </source>
</evidence>
<evidence type="ECO:0000256" key="8">
    <source>
        <dbReference type="ARBA" id="ARBA00022967"/>
    </source>
</evidence>
<feature type="domain" description="2Fe-2S ferredoxin-type" evidence="15">
    <location>
        <begin position="25"/>
        <end position="103"/>
    </location>
</feature>
<dbReference type="PROSITE" id="PS00641">
    <property type="entry name" value="COMPLEX1_75K_1"/>
    <property type="match status" value="1"/>
</dbReference>
<dbReference type="InterPro" id="IPR049830">
    <property type="entry name" value="HndD"/>
</dbReference>
<dbReference type="Pfam" id="PF10588">
    <property type="entry name" value="NADH-G_4Fe-4S_3"/>
    <property type="match status" value="1"/>
</dbReference>
<reference evidence="18 19" key="2">
    <citation type="journal article" date="2008" name="Science">
        <title>Environmental genomics reveals a single-species ecosystem deep within Earth.</title>
        <authorList>
            <person name="Chivian D."/>
            <person name="Brodie E.L."/>
            <person name="Alm E.J."/>
            <person name="Culley D.E."/>
            <person name="Dehal P.S."/>
            <person name="Desantis T.Z."/>
            <person name="Gihring T.M."/>
            <person name="Lapidus A."/>
            <person name="Lin L.H."/>
            <person name="Lowry S.R."/>
            <person name="Moser D.P."/>
            <person name="Richardson P.M."/>
            <person name="Southam G."/>
            <person name="Wanger G."/>
            <person name="Pratt L.M."/>
            <person name="Andersen G.L."/>
            <person name="Hazen T.C."/>
            <person name="Brockman F.J."/>
            <person name="Arkin A.P."/>
            <person name="Onstott T.C."/>
        </authorList>
    </citation>
    <scope>NUCLEOTIDE SEQUENCE [LARGE SCALE GENOMIC DNA]</scope>
    <source>
        <strain evidence="18 19">MP104C</strain>
    </source>
</reference>
<evidence type="ECO:0000256" key="14">
    <source>
        <dbReference type="SAM" id="MobiDB-lite"/>
    </source>
</evidence>
<dbReference type="eggNOG" id="COG4624">
    <property type="taxonomic scope" value="Bacteria"/>
</dbReference>
<dbReference type="eggNOG" id="COG3383">
    <property type="taxonomic scope" value="Bacteria"/>
</dbReference>
<dbReference type="SUPFAM" id="SSF53920">
    <property type="entry name" value="Fe-only hydrogenase"/>
    <property type="match status" value="1"/>
</dbReference>
<evidence type="ECO:0000256" key="12">
    <source>
        <dbReference type="ARBA" id="ARBA00023136"/>
    </source>
</evidence>
<evidence type="ECO:0000313" key="19">
    <source>
        <dbReference type="Proteomes" id="UP000008544"/>
    </source>
</evidence>
<evidence type="ECO:0000256" key="9">
    <source>
        <dbReference type="ARBA" id="ARBA00023004"/>
    </source>
</evidence>
<dbReference type="Gene3D" id="3.40.50.1780">
    <property type="match status" value="1"/>
</dbReference>
<comment type="similarity">
    <text evidence="3">Belongs to the complex I 75 kDa subunit family.</text>
</comment>
<dbReference type="Gene3D" id="3.10.20.740">
    <property type="match status" value="1"/>
</dbReference>
<keyword evidence="6" id="KW-0479">Metal-binding</keyword>
<feature type="domain" description="4Fe-4S His(Cys)3-ligated-type" evidence="17">
    <location>
        <begin position="103"/>
        <end position="142"/>
    </location>
</feature>
<dbReference type="GO" id="GO:0008901">
    <property type="term" value="F:ferredoxin hydrogenase activity"/>
    <property type="evidence" value="ECO:0007669"/>
    <property type="project" value="InterPro"/>
</dbReference>
<comment type="subcellular location">
    <subcellularLocation>
        <location evidence="2">Membrane</location>
    </subcellularLocation>
</comment>
<dbReference type="Proteomes" id="UP000008544">
    <property type="component" value="Chromosome"/>
</dbReference>
<dbReference type="InterPro" id="IPR019574">
    <property type="entry name" value="NADH_UbQ_OxRdtase_Gsu_4Fe4S-bd"/>
</dbReference>
<dbReference type="InterPro" id="IPR013352">
    <property type="entry name" value="Fe_hydrogenase_subset"/>
</dbReference>
<sequence>MQQETTTTETGIKRVTDKEAQASGHKVKLIIDGREVTAPEGANLVDTAREHGIDIPTLCYLKGVSEPGCCRVCLVEVEGARTLPAACVTPVREGMVVRTNTSRVRRTRRRVVELLLTEHHADCPVCPRAETCELRAVAARVGLNRLRLPNRRRRRQLLEENPFMVRDPEKCIKCRRCVEVCRKIQGVDALGAAGRGFDTVIGPAFGDNSVEAACISCGQCLMSCPTGALTEREYIHEVWKAIDDPDRQVVVQTAPAIQVTLGEEFGMPVGTVVTGKMVSALRRIGFDTVFSTEFAADLTIMEEAHELLERLEGKGDLPLISSCSPGWVKFCEHYYPEFLDNLSTCKSPQEMLGALVKSYYAEKEGLDPARLVTVAVMPCTAKKFEAARPELVSREGRRDVDFVLTTREVARMIRQAGIDLETLEDGEFDRPLGIATGAGVIFAATGGVMEAAIRTAYALTEGEEMARVDFKAVRGLNGVRLAEVHLRGRTLKLAVAHGTRNARRLLEQIKAGAEYHFLEIMGCPGGCIGGGGQPILGAGRRELAQEYRRKRAEALYSIDLKRELRRAHENPAVRKLYEEYLGHPLSDKAKELLHTTYTPRGRYPRRRTEEAARLH</sequence>
<keyword evidence="5" id="KW-0001">2Fe-2S</keyword>
<evidence type="ECO:0000313" key="18">
    <source>
        <dbReference type="EMBL" id="ACA60050.1"/>
    </source>
</evidence>
<keyword evidence="9" id="KW-0408">Iron</keyword>
<dbReference type="FunFam" id="3.10.20.740:FF:000004">
    <property type="entry name" value="NADH-quinone oxidoreductase"/>
    <property type="match status" value="1"/>
</dbReference>
<dbReference type="Gene3D" id="3.30.70.20">
    <property type="match status" value="1"/>
</dbReference>
<dbReference type="GO" id="GO:0005506">
    <property type="term" value="F:iron ion binding"/>
    <property type="evidence" value="ECO:0007669"/>
    <property type="project" value="InterPro"/>
</dbReference>
<dbReference type="PANTHER" id="PTHR11615">
    <property type="entry name" value="NITRATE, FORMATE, IRON DEHYDROGENASE"/>
    <property type="match status" value="1"/>
</dbReference>
<dbReference type="SUPFAM" id="SSF54862">
    <property type="entry name" value="4Fe-4S ferredoxins"/>
    <property type="match status" value="1"/>
</dbReference>
<organism evidence="18 19">
    <name type="scientific">Desulforudis audaxviator (strain MP104C)</name>
    <dbReference type="NCBI Taxonomy" id="477974"/>
    <lineage>
        <taxon>Bacteria</taxon>
        <taxon>Bacillati</taxon>
        <taxon>Bacillota</taxon>
        <taxon>Clostridia</taxon>
        <taxon>Thermoanaerobacterales</taxon>
        <taxon>Candidatus Desulforudaceae</taxon>
        <taxon>Candidatus Desulforudis</taxon>
    </lineage>
</organism>
<keyword evidence="11" id="KW-0520">NAD</keyword>
<dbReference type="STRING" id="477974.Daud_1548"/>
<dbReference type="PROSITE" id="PS51379">
    <property type="entry name" value="4FE4S_FER_2"/>
    <property type="match status" value="2"/>
</dbReference>
<dbReference type="InterPro" id="IPR017900">
    <property type="entry name" value="4Fe4S_Fe_S_CS"/>
</dbReference>
<evidence type="ECO:0000256" key="7">
    <source>
        <dbReference type="ARBA" id="ARBA00022737"/>
    </source>
</evidence>
<evidence type="ECO:0000256" key="5">
    <source>
        <dbReference type="ARBA" id="ARBA00022714"/>
    </source>
</evidence>
<dbReference type="OrthoDB" id="9805142at2"/>
<dbReference type="InterPro" id="IPR050340">
    <property type="entry name" value="Cytosolic_Fe-S_CAF"/>
</dbReference>
<dbReference type="PROSITE" id="PS51085">
    <property type="entry name" value="2FE2S_FER_2"/>
    <property type="match status" value="1"/>
</dbReference>
<protein>
    <submittedName>
        <fullName evidence="18">Hydrogenase, Fe-only</fullName>
    </submittedName>
</protein>
<keyword evidence="4" id="KW-0004">4Fe-4S</keyword>
<dbReference type="SMART" id="SM00902">
    <property type="entry name" value="Fe_hyd_SSU"/>
    <property type="match status" value="1"/>
</dbReference>
<dbReference type="GO" id="GO:0016020">
    <property type="term" value="C:membrane"/>
    <property type="evidence" value="ECO:0007669"/>
    <property type="project" value="UniProtKB-SubCell"/>
</dbReference>
<evidence type="ECO:0000256" key="13">
    <source>
        <dbReference type="ARBA" id="ARBA00034078"/>
    </source>
</evidence>
<dbReference type="Pfam" id="PF13510">
    <property type="entry name" value="Fer2_4"/>
    <property type="match status" value="1"/>
</dbReference>
<dbReference type="InterPro" id="IPR001041">
    <property type="entry name" value="2Fe-2S_ferredoxin-type"/>
</dbReference>
<dbReference type="InterPro" id="IPR003149">
    <property type="entry name" value="Fe_hydrogenase_ssu"/>
</dbReference>
<comment type="cofactor">
    <cofactor evidence="1">
        <name>[4Fe-4S] cluster</name>
        <dbReference type="ChEBI" id="CHEBI:49883"/>
    </cofactor>
</comment>
<dbReference type="Pfam" id="PF22117">
    <property type="entry name" value="Fer4_Nqo3"/>
    <property type="match status" value="1"/>
</dbReference>
<dbReference type="AlphaFoldDB" id="B1I4Y2"/>
<comment type="cofactor">
    <cofactor evidence="13">
        <name>[2Fe-2S] cluster</name>
        <dbReference type="ChEBI" id="CHEBI:190135"/>
    </cofactor>
</comment>
<dbReference type="NCBIfam" id="NF040763">
    <property type="entry name" value="FeFe_hydrog_A6"/>
    <property type="match status" value="1"/>
</dbReference>
<dbReference type="FunFam" id="3.30.70.20:FF:000035">
    <property type="entry name" value="Iron hydrogenase 1"/>
    <property type="match status" value="1"/>
</dbReference>
<dbReference type="GO" id="GO:0051537">
    <property type="term" value="F:2 iron, 2 sulfur cluster binding"/>
    <property type="evidence" value="ECO:0007669"/>
    <property type="project" value="UniProtKB-KW"/>
</dbReference>
<keyword evidence="12" id="KW-0472">Membrane</keyword>
<dbReference type="SMART" id="SM00929">
    <property type="entry name" value="NADH-G_4Fe-4S_3"/>
    <property type="match status" value="1"/>
</dbReference>
<accession>B1I4Y2</accession>
<dbReference type="GO" id="GO:0008137">
    <property type="term" value="F:NADH dehydrogenase (ubiquinone) activity"/>
    <property type="evidence" value="ECO:0007669"/>
    <property type="project" value="InterPro"/>
</dbReference>
<keyword evidence="10" id="KW-0411">Iron-sulfur</keyword>
<dbReference type="GO" id="GO:0042773">
    <property type="term" value="P:ATP synthesis coupled electron transport"/>
    <property type="evidence" value="ECO:0007669"/>
    <property type="project" value="InterPro"/>
</dbReference>
<dbReference type="PROSITE" id="PS00198">
    <property type="entry name" value="4FE4S_FER_1"/>
    <property type="match status" value="1"/>
</dbReference>
<name>B1I4Y2_DESAP</name>
<dbReference type="InterPro" id="IPR036991">
    <property type="entry name" value="Fe_hydrogenase_ssu_sf"/>
</dbReference>
<evidence type="ECO:0000256" key="4">
    <source>
        <dbReference type="ARBA" id="ARBA00022485"/>
    </source>
</evidence>
<dbReference type="NCBIfam" id="TIGR02512">
    <property type="entry name" value="FeFe_hydrog_A"/>
    <property type="match status" value="1"/>
</dbReference>
<gene>
    <name evidence="18" type="ordered locus">Daud_1548</name>
</gene>